<protein>
    <recommendedName>
        <fullName evidence="6">Ubiquitin-like protein 7</fullName>
    </recommendedName>
</protein>
<keyword evidence="5" id="KW-1185">Reference proteome</keyword>
<dbReference type="GO" id="GO:0031593">
    <property type="term" value="F:polyubiquitin modification-dependent protein binding"/>
    <property type="evidence" value="ECO:0007669"/>
    <property type="project" value="TreeGrafter"/>
</dbReference>
<evidence type="ECO:0000256" key="1">
    <source>
        <dbReference type="SAM" id="MobiDB-lite"/>
    </source>
</evidence>
<dbReference type="SMART" id="SM00165">
    <property type="entry name" value="UBA"/>
    <property type="match status" value="1"/>
</dbReference>
<evidence type="ECO:0000259" key="3">
    <source>
        <dbReference type="PROSITE" id="PS50053"/>
    </source>
</evidence>
<evidence type="ECO:0000313" key="5">
    <source>
        <dbReference type="Proteomes" id="UP001075354"/>
    </source>
</evidence>
<dbReference type="AlphaFoldDB" id="A0AAV7Y5I3"/>
<dbReference type="SMART" id="SM00213">
    <property type="entry name" value="UBQ"/>
    <property type="match status" value="1"/>
</dbReference>
<dbReference type="CDD" id="cd14326">
    <property type="entry name" value="UBA_UBL7"/>
    <property type="match status" value="1"/>
</dbReference>
<dbReference type="PANTHER" id="PTHR10677">
    <property type="entry name" value="UBIQUILIN"/>
    <property type="match status" value="1"/>
</dbReference>
<evidence type="ECO:0000259" key="2">
    <source>
        <dbReference type="PROSITE" id="PS50030"/>
    </source>
</evidence>
<gene>
    <name evidence="4" type="ORF">ONE63_000525</name>
</gene>
<feature type="region of interest" description="Disordered" evidence="1">
    <location>
        <begin position="312"/>
        <end position="341"/>
    </location>
</feature>
<dbReference type="GO" id="GO:0006511">
    <property type="term" value="P:ubiquitin-dependent protein catabolic process"/>
    <property type="evidence" value="ECO:0007669"/>
    <property type="project" value="TreeGrafter"/>
</dbReference>
<dbReference type="Gene3D" id="1.10.8.10">
    <property type="entry name" value="DNA helicase RuvA subunit, C-terminal domain"/>
    <property type="match status" value="1"/>
</dbReference>
<dbReference type="InterPro" id="IPR047878">
    <property type="entry name" value="UBL7_UBA"/>
</dbReference>
<accession>A0AAV7Y5I3</accession>
<feature type="compositionally biased region" description="Low complexity" evidence="1">
    <location>
        <begin position="281"/>
        <end position="291"/>
    </location>
</feature>
<evidence type="ECO:0008006" key="6">
    <source>
        <dbReference type="Google" id="ProtNLM"/>
    </source>
</evidence>
<feature type="compositionally biased region" description="Low complexity" evidence="1">
    <location>
        <begin position="259"/>
        <end position="268"/>
    </location>
</feature>
<dbReference type="EMBL" id="JAPTSV010000001">
    <property type="protein sequence ID" value="KAJ1531877.1"/>
    <property type="molecule type" value="Genomic_DNA"/>
</dbReference>
<dbReference type="InterPro" id="IPR015496">
    <property type="entry name" value="Ubiquilin"/>
</dbReference>
<dbReference type="GO" id="GO:0005829">
    <property type="term" value="C:cytosol"/>
    <property type="evidence" value="ECO:0007669"/>
    <property type="project" value="TreeGrafter"/>
</dbReference>
<dbReference type="InterPro" id="IPR015940">
    <property type="entry name" value="UBA"/>
</dbReference>
<dbReference type="InterPro" id="IPR029071">
    <property type="entry name" value="Ubiquitin-like_domsf"/>
</dbReference>
<name>A0AAV7Y5I3_9NEOP</name>
<comment type="caution">
    <text evidence="4">The sequence shown here is derived from an EMBL/GenBank/DDBJ whole genome shotgun (WGS) entry which is preliminary data.</text>
</comment>
<dbReference type="Pfam" id="PF00240">
    <property type="entry name" value="ubiquitin"/>
    <property type="match status" value="1"/>
</dbReference>
<feature type="domain" description="UBA" evidence="2">
    <location>
        <begin position="345"/>
        <end position="385"/>
    </location>
</feature>
<sequence>MALKLHLGVRITPGGYRRVTLNDVNHFAKIIDLKVEAGKITNLPMESLELTYCGNILEDEHTISECNLQSGVTIHVLKKHVRPDFSKQVEKMHESQIKQLAGRFTVIFLDPTYSNTLHEMMKHPLQTENLTLVTPALMDDPVAVAILQDPILMERISDFATAKRMALLHPALIEVASHIAKSVEEEAAKPNANPAPQQVNYNDANYPYHIEDFTDEEEMDSSQSSDSVAPPTHGTRGQITSSQLAAALASATGALPPGLIPGLSGPSPFTSHSPLAPQSPFPSHSQPSTSGSGSGSVITPDMLQSALAHSALGGFQSPAPSTSGSPLMPPPPLPPFPGTQNLALSQPEQIQQMHDLGLRDDVVNLHALSITGGDVQAAINLVLSGVITGDDEDQ</sequence>
<proteinExistence type="predicted"/>
<dbReference type="InterPro" id="IPR009060">
    <property type="entry name" value="UBA-like_sf"/>
</dbReference>
<evidence type="ECO:0000313" key="4">
    <source>
        <dbReference type="EMBL" id="KAJ1531877.1"/>
    </source>
</evidence>
<dbReference type="Gene3D" id="3.10.20.90">
    <property type="entry name" value="Phosphatidylinositol 3-kinase Catalytic Subunit, Chain A, domain 1"/>
    <property type="match status" value="1"/>
</dbReference>
<reference evidence="4" key="1">
    <citation type="submission" date="2022-12" db="EMBL/GenBank/DDBJ databases">
        <title>Chromosome-level genome assembly of the bean flower thrips Megalurothrips usitatus.</title>
        <authorList>
            <person name="Ma L."/>
            <person name="Liu Q."/>
            <person name="Li H."/>
            <person name="Cai W."/>
        </authorList>
    </citation>
    <scope>NUCLEOTIDE SEQUENCE</scope>
    <source>
        <strain evidence="4">Cailab_2022a</strain>
    </source>
</reference>
<dbReference type="CDD" id="cd17039">
    <property type="entry name" value="Ubl_ubiquitin_like"/>
    <property type="match status" value="1"/>
</dbReference>
<dbReference type="PANTHER" id="PTHR10677:SF25">
    <property type="entry name" value="UBIQUITIN-LIKE PROTEIN 7"/>
    <property type="match status" value="1"/>
</dbReference>
<dbReference type="SUPFAM" id="SSF54236">
    <property type="entry name" value="Ubiquitin-like"/>
    <property type="match status" value="1"/>
</dbReference>
<feature type="region of interest" description="Disordered" evidence="1">
    <location>
        <begin position="259"/>
        <end position="299"/>
    </location>
</feature>
<feature type="domain" description="Ubiquitin-like" evidence="3">
    <location>
        <begin position="5"/>
        <end position="83"/>
    </location>
</feature>
<organism evidence="4 5">
    <name type="scientific">Megalurothrips usitatus</name>
    <name type="common">bean blossom thrips</name>
    <dbReference type="NCBI Taxonomy" id="439358"/>
    <lineage>
        <taxon>Eukaryota</taxon>
        <taxon>Metazoa</taxon>
        <taxon>Ecdysozoa</taxon>
        <taxon>Arthropoda</taxon>
        <taxon>Hexapoda</taxon>
        <taxon>Insecta</taxon>
        <taxon>Pterygota</taxon>
        <taxon>Neoptera</taxon>
        <taxon>Paraneoptera</taxon>
        <taxon>Thysanoptera</taxon>
        <taxon>Terebrantia</taxon>
        <taxon>Thripoidea</taxon>
        <taxon>Thripidae</taxon>
        <taxon>Megalurothrips</taxon>
    </lineage>
</organism>
<dbReference type="Proteomes" id="UP001075354">
    <property type="component" value="Chromosome 1"/>
</dbReference>
<dbReference type="SUPFAM" id="SSF46934">
    <property type="entry name" value="UBA-like"/>
    <property type="match status" value="1"/>
</dbReference>
<feature type="compositionally biased region" description="Pro residues" evidence="1">
    <location>
        <begin position="327"/>
        <end position="337"/>
    </location>
</feature>
<feature type="region of interest" description="Disordered" evidence="1">
    <location>
        <begin position="215"/>
        <end position="239"/>
    </location>
</feature>
<dbReference type="InterPro" id="IPR000626">
    <property type="entry name" value="Ubiquitin-like_dom"/>
</dbReference>
<dbReference type="PROSITE" id="PS50030">
    <property type="entry name" value="UBA"/>
    <property type="match status" value="1"/>
</dbReference>
<dbReference type="PROSITE" id="PS50053">
    <property type="entry name" value="UBIQUITIN_2"/>
    <property type="match status" value="1"/>
</dbReference>